<organism evidence="1 2">
    <name type="scientific">Onychostoma macrolepis</name>
    <dbReference type="NCBI Taxonomy" id="369639"/>
    <lineage>
        <taxon>Eukaryota</taxon>
        <taxon>Metazoa</taxon>
        <taxon>Chordata</taxon>
        <taxon>Craniata</taxon>
        <taxon>Vertebrata</taxon>
        <taxon>Euteleostomi</taxon>
        <taxon>Actinopterygii</taxon>
        <taxon>Neopterygii</taxon>
        <taxon>Teleostei</taxon>
        <taxon>Ostariophysi</taxon>
        <taxon>Cypriniformes</taxon>
        <taxon>Cyprinidae</taxon>
        <taxon>Acrossocheilinae</taxon>
        <taxon>Onychostoma</taxon>
    </lineage>
</organism>
<keyword evidence="2" id="KW-1185">Reference proteome</keyword>
<reference evidence="1 2" key="1">
    <citation type="submission" date="2020-04" db="EMBL/GenBank/DDBJ databases">
        <title>Chromosome-level genome assembly of a cyprinid fish Onychostoma macrolepis by integration of Nanopore Sequencing, Bionano and Hi-C technology.</title>
        <authorList>
            <person name="Wang D."/>
        </authorList>
    </citation>
    <scope>NUCLEOTIDE SEQUENCE [LARGE SCALE GENOMIC DNA]</scope>
    <source>
        <strain evidence="1">SWU-2019</strain>
        <tissue evidence="1">Muscle</tissue>
    </source>
</reference>
<protein>
    <submittedName>
        <fullName evidence="1">Uncharacterized protein</fullName>
    </submittedName>
</protein>
<name>A0A7J6BZY8_9TELE</name>
<accession>A0A7J6BZY8</accession>
<sequence>MESEQFSLSLPPMPGRHRVNSLVKFSPSCLAPSPKAQEVISFRMEDILFTAASDSEDFGAASLDALLPRGQEARPSPAYTELVDVLASATEKLSLDWPDEPRESQSSKLDERFLSGSGSPLPFFPDMHHEISRSWKQPTGYGAVPVIEDTLAAHLSPTSAPSWKSRPLLPSKPCRTVSTLIGKFYMAAGQAGAALHTMVILQAYQVELLETSRGAQAISPLRRPLKVGDTPGFLVTPGTRGKGNPASVSPALAFTASSDHASTHENAGDVQSEDPVLVSPLKCSTLLPLLAFHHALRDLPFSAPS</sequence>
<dbReference type="AlphaFoldDB" id="A0A7J6BZY8"/>
<gene>
    <name evidence="1" type="ORF">G5714_018557</name>
</gene>
<evidence type="ECO:0000313" key="1">
    <source>
        <dbReference type="EMBL" id="KAF4100361.1"/>
    </source>
</evidence>
<dbReference type="Proteomes" id="UP000579812">
    <property type="component" value="Unassembled WGS sequence"/>
</dbReference>
<dbReference type="EMBL" id="JAAMOB010000019">
    <property type="protein sequence ID" value="KAF4100361.1"/>
    <property type="molecule type" value="Genomic_DNA"/>
</dbReference>
<comment type="caution">
    <text evidence="1">The sequence shown here is derived from an EMBL/GenBank/DDBJ whole genome shotgun (WGS) entry which is preliminary data.</text>
</comment>
<evidence type="ECO:0000313" key="2">
    <source>
        <dbReference type="Proteomes" id="UP000579812"/>
    </source>
</evidence>
<proteinExistence type="predicted"/>